<dbReference type="InterPro" id="IPR001099">
    <property type="entry name" value="Chalcone/stilbene_synt_N"/>
</dbReference>
<keyword evidence="6" id="KW-1185">Reference proteome</keyword>
<proteinExistence type="inferred from homology"/>
<accession>A0A6J1CK67</accession>
<dbReference type="InterPro" id="IPR011141">
    <property type="entry name" value="Polyketide_synthase_type-III"/>
</dbReference>
<dbReference type="PANTHER" id="PTHR11877">
    <property type="entry name" value="HYDROXYMETHYLGLUTARYL-COA SYNTHASE"/>
    <property type="match status" value="1"/>
</dbReference>
<dbReference type="CDD" id="cd00831">
    <property type="entry name" value="CHS_like"/>
    <property type="match status" value="1"/>
</dbReference>
<evidence type="ECO:0000259" key="5">
    <source>
        <dbReference type="Pfam" id="PF02797"/>
    </source>
</evidence>
<feature type="domain" description="Chalcone/stilbene synthase C-terminal" evidence="5">
    <location>
        <begin position="233"/>
        <end position="379"/>
    </location>
</feature>
<keyword evidence="3" id="KW-0012">Acyltransferase</keyword>
<dbReference type="PANTHER" id="PTHR11877:SF57">
    <property type="entry name" value="CHALCONE SYNTHASE"/>
    <property type="match status" value="1"/>
</dbReference>
<dbReference type="FunFam" id="3.40.47.10:FF:000025">
    <property type="entry name" value="Chalcone synthase 2"/>
    <property type="match status" value="1"/>
</dbReference>
<comment type="similarity">
    <text evidence="1 3">Belongs to the thiolase-like superfamily. Chalcone/stilbene synthases family.</text>
</comment>
<dbReference type="KEGG" id="mcha:111011902"/>
<dbReference type="Gene3D" id="3.40.47.10">
    <property type="match status" value="2"/>
</dbReference>
<reference evidence="7" key="1">
    <citation type="submission" date="2025-08" db="UniProtKB">
        <authorList>
            <consortium name="RefSeq"/>
        </authorList>
    </citation>
    <scope>IDENTIFICATION</scope>
    <source>
        <strain evidence="7">OHB3-1</strain>
    </source>
</reference>
<dbReference type="Pfam" id="PF00195">
    <property type="entry name" value="Chal_sti_synt_N"/>
    <property type="match status" value="1"/>
</dbReference>
<gene>
    <name evidence="7" type="primary">LOC111011902</name>
</gene>
<evidence type="ECO:0000259" key="4">
    <source>
        <dbReference type="Pfam" id="PF00195"/>
    </source>
</evidence>
<dbReference type="GO" id="GO:0030639">
    <property type="term" value="P:polyketide biosynthetic process"/>
    <property type="evidence" value="ECO:0007669"/>
    <property type="project" value="TreeGrafter"/>
</dbReference>
<evidence type="ECO:0000313" key="6">
    <source>
        <dbReference type="Proteomes" id="UP000504603"/>
    </source>
</evidence>
<dbReference type="Proteomes" id="UP000504603">
    <property type="component" value="Unplaced"/>
</dbReference>
<protein>
    <submittedName>
        <fullName evidence="7">Chalcone synthase-like</fullName>
    </submittedName>
</protein>
<dbReference type="InterPro" id="IPR016039">
    <property type="entry name" value="Thiolase-like"/>
</dbReference>
<dbReference type="AlphaFoldDB" id="A0A6J1CK67"/>
<sequence>MVSEKEEGNNRATILGIGTAVPPNCVYQTQFPDLYFSLTNTQHNTLLKQKLQRICEKSAIKKRYFHWNEEILKANPNMCKYGAPSLDARLKMMAEEVPKLGKEAALKAIQDWGQPISTITHLIFTTYSSNSMPGPDFHLSNLLGLRPSVGKYMLFQLGCHAAATALRLAKDVAENNSGARVLVVCVDSTTIGFHAPPDEHVDMLVGPAIFSDGAAAVVVGADPDAAVERGLFQIVSAGQTVVPDTEDDGVHASIKEMGLVYHLSRNIPKHIGRNIEKCLAGAECDYNSLFYVIHPGGRAILDEIEKNLGLGEAKLESSRQVLSEYGNMGGPTVVFVLDEMRNKSIRQGKSTTGHGFDCGVLMAFGPGLTIETLILKSVPIV</sequence>
<evidence type="ECO:0000256" key="1">
    <source>
        <dbReference type="ARBA" id="ARBA00005531"/>
    </source>
</evidence>
<dbReference type="PIRSF" id="PIRSF000451">
    <property type="entry name" value="PKS_III"/>
    <property type="match status" value="1"/>
</dbReference>
<dbReference type="OrthoDB" id="1558779at2759"/>
<dbReference type="SUPFAM" id="SSF53901">
    <property type="entry name" value="Thiolase-like"/>
    <property type="match status" value="2"/>
</dbReference>
<feature type="domain" description="Chalcone/stilbene synthase N-terminal" evidence="4">
    <location>
        <begin position="8"/>
        <end position="223"/>
    </location>
</feature>
<dbReference type="FunFam" id="3.40.47.10:FF:000014">
    <property type="entry name" value="Chalcone synthase 1"/>
    <property type="match status" value="1"/>
</dbReference>
<dbReference type="Pfam" id="PF02797">
    <property type="entry name" value="Chal_sti_synt_C"/>
    <property type="match status" value="1"/>
</dbReference>
<organism evidence="6 7">
    <name type="scientific">Momordica charantia</name>
    <name type="common">Bitter gourd</name>
    <name type="synonym">Balsam pear</name>
    <dbReference type="NCBI Taxonomy" id="3673"/>
    <lineage>
        <taxon>Eukaryota</taxon>
        <taxon>Viridiplantae</taxon>
        <taxon>Streptophyta</taxon>
        <taxon>Embryophyta</taxon>
        <taxon>Tracheophyta</taxon>
        <taxon>Spermatophyta</taxon>
        <taxon>Magnoliopsida</taxon>
        <taxon>eudicotyledons</taxon>
        <taxon>Gunneridae</taxon>
        <taxon>Pentapetalae</taxon>
        <taxon>rosids</taxon>
        <taxon>fabids</taxon>
        <taxon>Cucurbitales</taxon>
        <taxon>Cucurbitaceae</taxon>
        <taxon>Momordiceae</taxon>
        <taxon>Momordica</taxon>
    </lineage>
</organism>
<name>A0A6J1CK67_MOMCH</name>
<dbReference type="GeneID" id="111011902"/>
<evidence type="ECO:0000256" key="2">
    <source>
        <dbReference type="PIRSR" id="PIRSR000451-1"/>
    </source>
</evidence>
<dbReference type="GO" id="GO:0016747">
    <property type="term" value="F:acyltransferase activity, transferring groups other than amino-acyl groups"/>
    <property type="evidence" value="ECO:0007669"/>
    <property type="project" value="InterPro"/>
</dbReference>
<dbReference type="RefSeq" id="XP_022141572.1">
    <property type="nucleotide sequence ID" value="XM_022285880.1"/>
</dbReference>
<dbReference type="InterPro" id="IPR012328">
    <property type="entry name" value="Chalcone/stilbene_synt_C"/>
</dbReference>
<evidence type="ECO:0000256" key="3">
    <source>
        <dbReference type="RuleBase" id="RU003633"/>
    </source>
</evidence>
<keyword evidence="3" id="KW-0808">Transferase</keyword>
<evidence type="ECO:0000313" key="7">
    <source>
        <dbReference type="RefSeq" id="XP_022141572.1"/>
    </source>
</evidence>
<feature type="active site" description="Acyl-thioester intermediate" evidence="2">
    <location>
        <position position="159"/>
    </location>
</feature>